<name>A0A9E2KN45_9GAMM</name>
<dbReference type="InterPro" id="IPR027065">
    <property type="entry name" value="Lon_Prtase"/>
</dbReference>
<evidence type="ECO:0000256" key="2">
    <source>
        <dbReference type="ARBA" id="ARBA00022490"/>
    </source>
</evidence>
<dbReference type="SMART" id="SM00382">
    <property type="entry name" value="AAA"/>
    <property type="match status" value="1"/>
</dbReference>
<comment type="subcellular location">
    <subcellularLocation>
        <location evidence="1 10 11">Cytoplasm</location>
    </subcellularLocation>
</comment>
<dbReference type="CDD" id="cd19500">
    <property type="entry name" value="RecA-like_Lon"/>
    <property type="match status" value="1"/>
</dbReference>
<accession>A0A9E2KN45</accession>
<feature type="active site" evidence="10 12">
    <location>
        <position position="768"/>
    </location>
</feature>
<evidence type="ECO:0000256" key="4">
    <source>
        <dbReference type="ARBA" id="ARBA00022741"/>
    </source>
</evidence>
<reference evidence="17" key="2">
    <citation type="submission" date="2021-04" db="EMBL/GenBank/DDBJ databases">
        <authorList>
            <person name="Gilroy R."/>
        </authorList>
    </citation>
    <scope>NUCLEOTIDE SEQUENCE</scope>
    <source>
        <strain evidence="17">687</strain>
    </source>
</reference>
<feature type="active site" evidence="10 12">
    <location>
        <position position="725"/>
    </location>
</feature>
<comment type="caution">
    <text evidence="17">The sequence shown here is derived from an EMBL/GenBank/DDBJ whole genome shotgun (WGS) entry which is preliminary data.</text>
</comment>
<evidence type="ECO:0000256" key="1">
    <source>
        <dbReference type="ARBA" id="ARBA00004496"/>
    </source>
</evidence>
<dbReference type="GO" id="GO:0006515">
    <property type="term" value="P:protein quality control for misfolded or incompletely synthesized proteins"/>
    <property type="evidence" value="ECO:0007669"/>
    <property type="project" value="UniProtKB-UniRule"/>
</dbReference>
<comment type="similarity">
    <text evidence="10 11 14">Belongs to the peptidase S16 family.</text>
</comment>
<evidence type="ECO:0000256" key="10">
    <source>
        <dbReference type="HAMAP-Rule" id="MF_01973"/>
    </source>
</evidence>
<dbReference type="SUPFAM" id="SSF52540">
    <property type="entry name" value="P-loop containing nucleoside triphosphate hydrolases"/>
    <property type="match status" value="1"/>
</dbReference>
<dbReference type="SMART" id="SM00464">
    <property type="entry name" value="LON"/>
    <property type="match status" value="1"/>
</dbReference>
<organism evidence="17 18">
    <name type="scientific">Candidatus Anaerobiospirillum merdipullorum</name>
    <dbReference type="NCBI Taxonomy" id="2838450"/>
    <lineage>
        <taxon>Bacteria</taxon>
        <taxon>Pseudomonadati</taxon>
        <taxon>Pseudomonadota</taxon>
        <taxon>Gammaproteobacteria</taxon>
        <taxon>Aeromonadales</taxon>
        <taxon>Succinivibrionaceae</taxon>
        <taxon>Anaerobiospirillum</taxon>
    </lineage>
</organism>
<keyword evidence="3 10" id="KW-0645">Protease</keyword>
<gene>
    <name evidence="10 17" type="primary">lon</name>
    <name evidence="17" type="ORF">IAA31_06440</name>
</gene>
<dbReference type="Gene3D" id="2.30.130.40">
    <property type="entry name" value="LON domain-like"/>
    <property type="match status" value="1"/>
</dbReference>
<dbReference type="InterPro" id="IPR003111">
    <property type="entry name" value="Lon_prtase_N"/>
</dbReference>
<dbReference type="InterPro" id="IPR054594">
    <property type="entry name" value="Lon_lid"/>
</dbReference>
<evidence type="ECO:0000313" key="18">
    <source>
        <dbReference type="Proteomes" id="UP000824150"/>
    </source>
</evidence>
<dbReference type="PANTHER" id="PTHR10046">
    <property type="entry name" value="ATP DEPENDENT LON PROTEASE FAMILY MEMBER"/>
    <property type="match status" value="1"/>
</dbReference>
<dbReference type="PRINTS" id="PR00830">
    <property type="entry name" value="ENDOLAPTASE"/>
</dbReference>
<dbReference type="PROSITE" id="PS51787">
    <property type="entry name" value="LON_N"/>
    <property type="match status" value="1"/>
</dbReference>
<dbReference type="Gene3D" id="3.30.230.10">
    <property type="match status" value="1"/>
</dbReference>
<dbReference type="InterPro" id="IPR027417">
    <property type="entry name" value="P-loop_NTPase"/>
</dbReference>
<keyword evidence="4 10" id="KW-0547">Nucleotide-binding</keyword>
<evidence type="ECO:0000256" key="11">
    <source>
        <dbReference type="PIRNR" id="PIRNR001174"/>
    </source>
</evidence>
<dbReference type="GO" id="GO:0005737">
    <property type="term" value="C:cytoplasm"/>
    <property type="evidence" value="ECO:0007669"/>
    <property type="project" value="UniProtKB-SubCell"/>
</dbReference>
<keyword evidence="5 10" id="KW-0378">Hydrolase</keyword>
<keyword evidence="6 10" id="KW-0720">Serine protease</keyword>
<dbReference type="Gene3D" id="3.40.50.300">
    <property type="entry name" value="P-loop containing nucleotide triphosphate hydrolases"/>
    <property type="match status" value="1"/>
</dbReference>
<dbReference type="FunFam" id="3.40.50.300:FF:000021">
    <property type="entry name" value="Lon protease homolog"/>
    <property type="match status" value="1"/>
</dbReference>
<keyword evidence="8 10" id="KW-0346">Stress response</keyword>
<dbReference type="InterPro" id="IPR027543">
    <property type="entry name" value="Lon_bac"/>
</dbReference>
<dbReference type="HAMAP" id="MF_01973">
    <property type="entry name" value="lon_bact"/>
    <property type="match status" value="1"/>
</dbReference>
<evidence type="ECO:0000259" key="16">
    <source>
        <dbReference type="PROSITE" id="PS51787"/>
    </source>
</evidence>
<feature type="domain" description="Lon proteolytic" evidence="15">
    <location>
        <begin position="638"/>
        <end position="819"/>
    </location>
</feature>
<protein>
    <recommendedName>
        <fullName evidence="10 11">Lon protease</fullName>
        <ecNumber evidence="10 11">3.4.21.53</ecNumber>
    </recommendedName>
    <alternativeName>
        <fullName evidence="10">ATP-dependent protease La</fullName>
    </alternativeName>
</protein>
<dbReference type="Proteomes" id="UP000824150">
    <property type="component" value="Unassembled WGS sequence"/>
</dbReference>
<dbReference type="NCBIfam" id="TIGR00763">
    <property type="entry name" value="lon"/>
    <property type="match status" value="1"/>
</dbReference>
<feature type="binding site" evidence="10 13">
    <location>
        <begin position="391"/>
        <end position="398"/>
    </location>
    <ligand>
        <name>ATP</name>
        <dbReference type="ChEBI" id="CHEBI:30616"/>
    </ligand>
</feature>
<evidence type="ECO:0000256" key="7">
    <source>
        <dbReference type="ARBA" id="ARBA00022840"/>
    </source>
</evidence>
<proteinExistence type="evidence at transcript level"/>
<feature type="domain" description="Lon N-terminal" evidence="16">
    <location>
        <begin position="31"/>
        <end position="239"/>
    </location>
</feature>
<dbReference type="InterPro" id="IPR003959">
    <property type="entry name" value="ATPase_AAA_core"/>
</dbReference>
<dbReference type="SUPFAM" id="SSF54211">
    <property type="entry name" value="Ribosomal protein S5 domain 2-like"/>
    <property type="match status" value="1"/>
</dbReference>
<dbReference type="GO" id="GO:0043565">
    <property type="term" value="F:sequence-specific DNA binding"/>
    <property type="evidence" value="ECO:0007669"/>
    <property type="project" value="UniProtKB-UniRule"/>
</dbReference>
<dbReference type="InterPro" id="IPR014721">
    <property type="entry name" value="Ribsml_uS5_D2-typ_fold_subgr"/>
</dbReference>
<comment type="catalytic activity">
    <reaction evidence="9 10 11 14">
        <text>Hydrolysis of proteins in presence of ATP.</text>
        <dbReference type="EC" id="3.4.21.53"/>
    </reaction>
</comment>
<evidence type="ECO:0000259" key="15">
    <source>
        <dbReference type="PROSITE" id="PS51786"/>
    </source>
</evidence>
<dbReference type="InterPro" id="IPR003593">
    <property type="entry name" value="AAA+_ATPase"/>
</dbReference>
<dbReference type="InterPro" id="IPR046336">
    <property type="entry name" value="Lon_prtase_N_sf"/>
</dbReference>
<dbReference type="Gene3D" id="1.20.5.5270">
    <property type="match status" value="1"/>
</dbReference>
<comment type="function">
    <text evidence="10">ATP-dependent serine protease that mediates the selective degradation of mutant and abnormal proteins as well as certain short-lived regulatory proteins. Required for cellular homeostasis and for survival from DNA damage and developmental changes induced by stress. Degrades polypeptides processively to yield small peptide fragments that are 5 to 10 amino acids long. Binds to DNA in a double-stranded, site-specific manner.</text>
</comment>
<dbReference type="EMBL" id="JAHLFG010000070">
    <property type="protein sequence ID" value="MBU3827110.1"/>
    <property type="molecule type" value="Genomic_DNA"/>
</dbReference>
<comment type="subunit">
    <text evidence="10 11">Homohexamer. Organized in a ring with a central cavity.</text>
</comment>
<dbReference type="InterPro" id="IPR008269">
    <property type="entry name" value="Lon_proteolytic"/>
</dbReference>
<dbReference type="InterPro" id="IPR015947">
    <property type="entry name" value="PUA-like_sf"/>
</dbReference>
<evidence type="ECO:0000256" key="9">
    <source>
        <dbReference type="ARBA" id="ARBA00050665"/>
    </source>
</evidence>
<dbReference type="GO" id="GO:0004176">
    <property type="term" value="F:ATP-dependent peptidase activity"/>
    <property type="evidence" value="ECO:0007669"/>
    <property type="project" value="UniProtKB-UniRule"/>
</dbReference>
<dbReference type="AlphaFoldDB" id="A0A9E2KN45"/>
<comment type="induction">
    <text evidence="10">By heat shock.</text>
</comment>
<evidence type="ECO:0000256" key="13">
    <source>
        <dbReference type="PIRSR" id="PIRSR001174-2"/>
    </source>
</evidence>
<dbReference type="GO" id="GO:0005524">
    <property type="term" value="F:ATP binding"/>
    <property type="evidence" value="ECO:0007669"/>
    <property type="project" value="UniProtKB-UniRule"/>
</dbReference>
<dbReference type="GO" id="GO:0034605">
    <property type="term" value="P:cellular response to heat"/>
    <property type="evidence" value="ECO:0007669"/>
    <property type="project" value="UniProtKB-UniRule"/>
</dbReference>
<dbReference type="Pfam" id="PF22667">
    <property type="entry name" value="Lon_lid"/>
    <property type="match status" value="1"/>
</dbReference>
<evidence type="ECO:0000256" key="14">
    <source>
        <dbReference type="PROSITE-ProRule" id="PRU01122"/>
    </source>
</evidence>
<sequence length="850" mass="94787">MSAPNEKRSSAKRTSTPPVAAVENQATTIILPLITLRGIVVMPYSNVQILAAREQSIQACSLALAQQQNLAVFCQLNDSDEHPTAQDLLPVGVMCSVLEGDFKDPDTYRCIIRGFHRLKLLRIIDDPQTAYRQAEVEIIPDVLATTPQEEQEWEHYLHALQACLLSAIDNSAQAVTKFIDKTVPPDALESIKHEKSLTFLTDMLTQVMALDNTDKRLLLADPNPVSRARVLISFLSGYSYREELIDKIRREAKLSMERNQRDYYLQEQLKAIKRELKVDYDEDADVEEYRRKLVALKAPEAVKNKLTKEINKLSIMSINSAENIMVRNYIDTLLSIPWEQSSEVNQDVLKAKESLDADHYGLDKVKERILEYLAVQARSEELHGPIICLMGPPGIGKTSLGASIAKATGRKYVRVALGGLHDEAEVRGHRRTYIGSLPGRIMQNLIKVGVNNPLFVLDEIDKVSSDSVRGDPAAALLEVLDPEQNKSFTDNYVELEYDLSKVMFVATANSYNIPGPLLDRMEIIDLSSYTEDEKFNIARKYLVPKQLRVNALNEDELEIGDEALRELIRYYTHEAGVRGLERLINELCRKVVKERLMKEAQLDKEGKKLRKRKSVLTVKTIGKLLGPRRYDFTSKLEDNKVGLVNGLAWTSLGGDILQLEAVALEGNGKHQLTGKLGEVMKESISAAITVVRKRAAALHLAATFHEKCDLHIHVPEGATPKEGPSAGIGMVTAIVSALTGNPVRADVAMTGEITLRGDVLPIGGLKEKLLAALRGGIKQVLIPADNEKDLWDIPDNVKHGLKIIPVKRIDEVLERALEHDPYSFMPTTIWAENKVQKASDEVHNNALSNC</sequence>
<keyword evidence="7 10" id="KW-0067">ATP-binding</keyword>
<dbReference type="Gene3D" id="1.10.8.60">
    <property type="match status" value="1"/>
</dbReference>
<dbReference type="PIRSF" id="PIRSF001174">
    <property type="entry name" value="Lon_proteas"/>
    <property type="match status" value="1"/>
</dbReference>
<dbReference type="Pfam" id="PF00004">
    <property type="entry name" value="AAA"/>
    <property type="match status" value="1"/>
</dbReference>
<dbReference type="Pfam" id="PF05362">
    <property type="entry name" value="Lon_C"/>
    <property type="match status" value="1"/>
</dbReference>
<dbReference type="GO" id="GO:0016887">
    <property type="term" value="F:ATP hydrolysis activity"/>
    <property type="evidence" value="ECO:0007669"/>
    <property type="project" value="UniProtKB-UniRule"/>
</dbReference>
<dbReference type="InterPro" id="IPR020568">
    <property type="entry name" value="Ribosomal_Su5_D2-typ_SF"/>
</dbReference>
<evidence type="ECO:0000256" key="12">
    <source>
        <dbReference type="PIRSR" id="PIRSR001174-1"/>
    </source>
</evidence>
<dbReference type="SUPFAM" id="SSF88697">
    <property type="entry name" value="PUA domain-like"/>
    <property type="match status" value="1"/>
</dbReference>
<dbReference type="Pfam" id="PF02190">
    <property type="entry name" value="LON_substr_bdg"/>
    <property type="match status" value="1"/>
</dbReference>
<dbReference type="Gene3D" id="1.20.58.1480">
    <property type="match status" value="1"/>
</dbReference>
<dbReference type="EC" id="3.4.21.53" evidence="10 11"/>
<dbReference type="InterPro" id="IPR004815">
    <property type="entry name" value="Lon_bac/euk-typ"/>
</dbReference>
<evidence type="ECO:0000313" key="17">
    <source>
        <dbReference type="EMBL" id="MBU3827110.1"/>
    </source>
</evidence>
<dbReference type="GO" id="GO:0004252">
    <property type="term" value="F:serine-type endopeptidase activity"/>
    <property type="evidence" value="ECO:0007669"/>
    <property type="project" value="UniProtKB-UniRule"/>
</dbReference>
<evidence type="ECO:0000256" key="8">
    <source>
        <dbReference type="ARBA" id="ARBA00023016"/>
    </source>
</evidence>
<evidence type="ECO:0000256" key="6">
    <source>
        <dbReference type="ARBA" id="ARBA00022825"/>
    </source>
</evidence>
<reference evidence="17" key="1">
    <citation type="journal article" date="2021" name="PeerJ">
        <title>Extensive microbial diversity within the chicken gut microbiome revealed by metagenomics and culture.</title>
        <authorList>
            <person name="Gilroy R."/>
            <person name="Ravi A."/>
            <person name="Getino M."/>
            <person name="Pursley I."/>
            <person name="Horton D.L."/>
            <person name="Alikhan N.F."/>
            <person name="Baker D."/>
            <person name="Gharbi K."/>
            <person name="Hall N."/>
            <person name="Watson M."/>
            <person name="Adriaenssens E.M."/>
            <person name="Foster-Nyarko E."/>
            <person name="Jarju S."/>
            <person name="Secka A."/>
            <person name="Antonio M."/>
            <person name="Oren A."/>
            <person name="Chaudhuri R.R."/>
            <person name="La Ragione R."/>
            <person name="Hildebrand F."/>
            <person name="Pallen M.J."/>
        </authorList>
    </citation>
    <scope>NUCLEOTIDE SEQUENCE</scope>
    <source>
        <strain evidence="17">687</strain>
    </source>
</reference>
<evidence type="ECO:0000256" key="3">
    <source>
        <dbReference type="ARBA" id="ARBA00022670"/>
    </source>
</evidence>
<dbReference type="PROSITE" id="PS51786">
    <property type="entry name" value="LON_PROTEOLYTIC"/>
    <property type="match status" value="1"/>
</dbReference>
<keyword evidence="2 10" id="KW-0963">Cytoplasm</keyword>
<evidence type="ECO:0000256" key="5">
    <source>
        <dbReference type="ARBA" id="ARBA00022801"/>
    </source>
</evidence>